<accession>A0ABR1WP35</accession>
<keyword evidence="4" id="KW-0539">Nucleus</keyword>
<evidence type="ECO:0000256" key="4">
    <source>
        <dbReference type="ARBA" id="ARBA00023242"/>
    </source>
</evidence>
<evidence type="ECO:0000256" key="2">
    <source>
        <dbReference type="ARBA" id="ARBA00006374"/>
    </source>
</evidence>
<name>A0ABR1WP35_9PEZI</name>
<dbReference type="InterPro" id="IPR010301">
    <property type="entry name" value="RRP1"/>
</dbReference>
<evidence type="ECO:0000256" key="3">
    <source>
        <dbReference type="ARBA" id="ARBA00022552"/>
    </source>
</evidence>
<organism evidence="6 7">
    <name type="scientific">Apiospora hydei</name>
    <dbReference type="NCBI Taxonomy" id="1337664"/>
    <lineage>
        <taxon>Eukaryota</taxon>
        <taxon>Fungi</taxon>
        <taxon>Dikarya</taxon>
        <taxon>Ascomycota</taxon>
        <taxon>Pezizomycotina</taxon>
        <taxon>Sordariomycetes</taxon>
        <taxon>Xylariomycetidae</taxon>
        <taxon>Amphisphaeriales</taxon>
        <taxon>Apiosporaceae</taxon>
        <taxon>Apiospora</taxon>
    </lineage>
</organism>
<dbReference type="RefSeq" id="XP_066669814.1">
    <property type="nucleotide sequence ID" value="XM_066810891.1"/>
</dbReference>
<dbReference type="Pfam" id="PF05997">
    <property type="entry name" value="Nop52"/>
    <property type="match status" value="1"/>
</dbReference>
<dbReference type="EMBL" id="JAQQWN010000005">
    <property type="protein sequence ID" value="KAK8085305.1"/>
    <property type="molecule type" value="Genomic_DNA"/>
</dbReference>
<gene>
    <name evidence="6" type="ORF">PG997_006576</name>
</gene>
<dbReference type="Proteomes" id="UP001433268">
    <property type="component" value="Unassembled WGS sequence"/>
</dbReference>
<sequence length="275" mass="31133">MASDERSMPFIKNLASSERKVRTEALDTLRTFLTASTTTRTLSPLDHLKLWKGLFYALWMADRPIPQQNLCAELAALVGILPDDAVVPFLRAFWETLSRQWTSIDVLRMEKFMLLVRRVLGASFAWARENKVIKTKNSKSKDKDSAKSTKETRADAMLALLREWPIEETGDLSKVSVGLRLHVLDIWVDEVERAGMTGEDATEDDAKFLEGVKAVVEKQIKSPSKPCRARAKDGLADERLPWNEKTAEDEEMGEDDEEEEKRDAGEKDGWGGFDD</sequence>
<dbReference type="PANTHER" id="PTHR13026">
    <property type="entry name" value="NNP-1 PROTEIN NOVEL NUCLEAR PROTEIN 1 NOP52"/>
    <property type="match status" value="1"/>
</dbReference>
<comment type="subcellular location">
    <subcellularLocation>
        <location evidence="1">Nucleus</location>
    </subcellularLocation>
</comment>
<evidence type="ECO:0000256" key="5">
    <source>
        <dbReference type="SAM" id="MobiDB-lite"/>
    </source>
</evidence>
<keyword evidence="7" id="KW-1185">Reference proteome</keyword>
<evidence type="ECO:0000256" key="1">
    <source>
        <dbReference type="ARBA" id="ARBA00004123"/>
    </source>
</evidence>
<comment type="similarity">
    <text evidence="2">Belongs to the RRP1 family.</text>
</comment>
<feature type="region of interest" description="Disordered" evidence="5">
    <location>
        <begin position="222"/>
        <end position="275"/>
    </location>
</feature>
<proteinExistence type="inferred from homology"/>
<feature type="compositionally biased region" description="Basic and acidic residues" evidence="5">
    <location>
        <begin position="230"/>
        <end position="246"/>
    </location>
</feature>
<keyword evidence="3" id="KW-0698">rRNA processing</keyword>
<reference evidence="6 7" key="1">
    <citation type="submission" date="2023-01" db="EMBL/GenBank/DDBJ databases">
        <title>Analysis of 21 Apiospora genomes using comparative genomics revels a genus with tremendous synthesis potential of carbohydrate active enzymes and secondary metabolites.</title>
        <authorList>
            <person name="Sorensen T."/>
        </authorList>
    </citation>
    <scope>NUCLEOTIDE SEQUENCE [LARGE SCALE GENOMIC DNA]</scope>
    <source>
        <strain evidence="6 7">CBS 114990</strain>
    </source>
</reference>
<dbReference type="PANTHER" id="PTHR13026:SF0">
    <property type="entry name" value="RIBOSOMAL RNA PROCESSING 1B"/>
    <property type="match status" value="1"/>
</dbReference>
<evidence type="ECO:0000313" key="6">
    <source>
        <dbReference type="EMBL" id="KAK8085305.1"/>
    </source>
</evidence>
<comment type="caution">
    <text evidence="6">The sequence shown here is derived from an EMBL/GenBank/DDBJ whole genome shotgun (WGS) entry which is preliminary data.</text>
</comment>
<dbReference type="GeneID" id="92043951"/>
<evidence type="ECO:0000313" key="7">
    <source>
        <dbReference type="Proteomes" id="UP001433268"/>
    </source>
</evidence>
<feature type="compositionally biased region" description="Acidic residues" evidence="5">
    <location>
        <begin position="247"/>
        <end position="260"/>
    </location>
</feature>
<protein>
    <submittedName>
        <fullName evidence="6">Nucleolar protein-Nop52</fullName>
    </submittedName>
</protein>